<dbReference type="PANTHER" id="PTHR43797:SF2">
    <property type="entry name" value="HOMOCYSTEINE_CYSTEINE SYNTHASE"/>
    <property type="match status" value="1"/>
</dbReference>
<keyword evidence="3 4" id="KW-0663">Pyridoxal phosphate</keyword>
<evidence type="ECO:0000256" key="2">
    <source>
        <dbReference type="ARBA" id="ARBA00022679"/>
    </source>
</evidence>
<comment type="caution">
    <text evidence="5">The sequence shown here is derived from an EMBL/GenBank/DDBJ whole genome shotgun (WGS) entry which is preliminary data.</text>
</comment>
<dbReference type="GO" id="GO:0003961">
    <property type="term" value="F:O-acetylhomoserine aminocarboxypropyltransferase activity"/>
    <property type="evidence" value="ECO:0007669"/>
    <property type="project" value="TreeGrafter"/>
</dbReference>
<dbReference type="InterPro" id="IPR015421">
    <property type="entry name" value="PyrdxlP-dep_Trfase_major"/>
</dbReference>
<dbReference type="GO" id="GO:0019346">
    <property type="term" value="P:transsulfuration"/>
    <property type="evidence" value="ECO:0007669"/>
    <property type="project" value="InterPro"/>
</dbReference>
<evidence type="ECO:0000313" key="5">
    <source>
        <dbReference type="EMBL" id="OMJ09810.1"/>
    </source>
</evidence>
<dbReference type="SUPFAM" id="SSF53383">
    <property type="entry name" value="PLP-dependent transferases"/>
    <property type="match status" value="1"/>
</dbReference>
<dbReference type="InterPro" id="IPR000277">
    <property type="entry name" value="Cys/Met-Metab_PyrdxlP-dep_enz"/>
</dbReference>
<protein>
    <submittedName>
        <fullName evidence="5">O-acetylhomoserine (Thiol)-lyase</fullName>
    </submittedName>
</protein>
<proteinExistence type="inferred from homology"/>
<dbReference type="GO" id="GO:0006535">
    <property type="term" value="P:cysteine biosynthetic process from serine"/>
    <property type="evidence" value="ECO:0007669"/>
    <property type="project" value="TreeGrafter"/>
</dbReference>
<evidence type="ECO:0000313" key="6">
    <source>
        <dbReference type="Proteomes" id="UP000187429"/>
    </source>
</evidence>
<dbReference type="AlphaFoldDB" id="A0A1R1X5C8"/>
<comment type="cofactor">
    <cofactor evidence="1 4">
        <name>pyridoxal 5'-phosphate</name>
        <dbReference type="ChEBI" id="CHEBI:597326"/>
    </cofactor>
</comment>
<dbReference type="GO" id="GO:0016829">
    <property type="term" value="F:lyase activity"/>
    <property type="evidence" value="ECO:0007669"/>
    <property type="project" value="UniProtKB-KW"/>
</dbReference>
<comment type="similarity">
    <text evidence="4">Belongs to the trans-sulfuration enzymes family.</text>
</comment>
<dbReference type="EMBL" id="LSSM01006904">
    <property type="protein sequence ID" value="OMJ09810.1"/>
    <property type="molecule type" value="Genomic_DNA"/>
</dbReference>
<dbReference type="GO" id="GO:0030170">
    <property type="term" value="F:pyridoxal phosphate binding"/>
    <property type="evidence" value="ECO:0007669"/>
    <property type="project" value="InterPro"/>
</dbReference>
<evidence type="ECO:0000256" key="3">
    <source>
        <dbReference type="ARBA" id="ARBA00022898"/>
    </source>
</evidence>
<sequence>MLESFPSMPLPLSIPEYRIAALEGGSAAVAFSSGIAVIFNTTISICQDSDNIISTTLLYICSVNMFKVTPRFFINVHIVNSDNVEDLAAKSDHKTKTVFV</sequence>
<dbReference type="Pfam" id="PF01053">
    <property type="entry name" value="Cys_Met_Meta_PP"/>
    <property type="match status" value="1"/>
</dbReference>
<dbReference type="Gene3D" id="3.40.640.10">
    <property type="entry name" value="Type I PLP-dependent aspartate aminotransferase-like (Major domain)"/>
    <property type="match status" value="1"/>
</dbReference>
<reference evidence="6" key="1">
    <citation type="submission" date="2017-01" db="EMBL/GenBank/DDBJ databases">
        <authorList>
            <person name="Wang Y."/>
            <person name="White M."/>
            <person name="Kvist S."/>
            <person name="Moncalvo J.-M."/>
        </authorList>
    </citation>
    <scope>NUCLEOTIDE SEQUENCE [LARGE SCALE GENOMIC DNA]</scope>
    <source>
        <strain evidence="6">ID-206-W2</strain>
    </source>
</reference>
<dbReference type="PANTHER" id="PTHR43797">
    <property type="entry name" value="HOMOCYSTEINE/CYSTEINE SYNTHASE"/>
    <property type="match status" value="1"/>
</dbReference>
<evidence type="ECO:0000256" key="4">
    <source>
        <dbReference type="RuleBase" id="RU362118"/>
    </source>
</evidence>
<evidence type="ECO:0000256" key="1">
    <source>
        <dbReference type="ARBA" id="ARBA00001933"/>
    </source>
</evidence>
<accession>A0A1R1X5C8</accession>
<gene>
    <name evidence="5" type="ORF">AYI69_g10496</name>
</gene>
<dbReference type="InterPro" id="IPR006235">
    <property type="entry name" value="OAc-hSer/O-AcSer_sulfhydrylase"/>
</dbReference>
<keyword evidence="2" id="KW-0808">Transferase</keyword>
<dbReference type="GO" id="GO:0005737">
    <property type="term" value="C:cytoplasm"/>
    <property type="evidence" value="ECO:0007669"/>
    <property type="project" value="TreeGrafter"/>
</dbReference>
<keyword evidence="6" id="KW-1185">Reference proteome</keyword>
<organism evidence="5 6">
    <name type="scientific">Smittium culicis</name>
    <dbReference type="NCBI Taxonomy" id="133412"/>
    <lineage>
        <taxon>Eukaryota</taxon>
        <taxon>Fungi</taxon>
        <taxon>Fungi incertae sedis</taxon>
        <taxon>Zoopagomycota</taxon>
        <taxon>Kickxellomycotina</taxon>
        <taxon>Harpellomycetes</taxon>
        <taxon>Harpellales</taxon>
        <taxon>Legeriomycetaceae</taxon>
        <taxon>Smittium</taxon>
    </lineage>
</organism>
<dbReference type="GO" id="GO:0004124">
    <property type="term" value="F:cysteine synthase activity"/>
    <property type="evidence" value="ECO:0007669"/>
    <property type="project" value="TreeGrafter"/>
</dbReference>
<keyword evidence="5" id="KW-0456">Lyase</keyword>
<dbReference type="Proteomes" id="UP000187429">
    <property type="component" value="Unassembled WGS sequence"/>
</dbReference>
<name>A0A1R1X5C8_9FUNG</name>
<dbReference type="InterPro" id="IPR015424">
    <property type="entry name" value="PyrdxlP-dep_Trfase"/>
</dbReference>
<dbReference type="GO" id="GO:0071269">
    <property type="term" value="P:L-homocysteine biosynthetic process"/>
    <property type="evidence" value="ECO:0007669"/>
    <property type="project" value="TreeGrafter"/>
</dbReference>